<evidence type="ECO:0000256" key="1">
    <source>
        <dbReference type="SAM" id="Phobius"/>
    </source>
</evidence>
<feature type="transmembrane region" description="Helical" evidence="1">
    <location>
        <begin position="33"/>
        <end position="50"/>
    </location>
</feature>
<geneLocation type="plasmid" evidence="2 3">
    <name>unnamed1</name>
</geneLocation>
<sequence>MERIKMAFAAILMGAVAVAGLGFGLMALLFVDVIGAVTLLAARVAAPVIVKRMERRMQAQGAPVIWDHVPN</sequence>
<reference evidence="2 3" key="1">
    <citation type="submission" date="2023-09" db="EMBL/GenBank/DDBJ databases">
        <title>Thioclava shenzhenensis sp. nov., a multidrug resistant bacteria-antagonizing species isolated from coastal seawater.</title>
        <authorList>
            <person name="Long M."/>
        </authorList>
    </citation>
    <scope>NUCLEOTIDE SEQUENCE [LARGE SCALE GENOMIC DNA]</scope>
    <source>
        <strain evidence="2 3">FTW29</strain>
        <plasmid evidence="2 3">unnamed1</plasmid>
    </source>
</reference>
<organism evidence="2 3">
    <name type="scientific">Thioclava litoralis</name>
    <dbReference type="NCBI Taxonomy" id="3076557"/>
    <lineage>
        <taxon>Bacteria</taxon>
        <taxon>Pseudomonadati</taxon>
        <taxon>Pseudomonadota</taxon>
        <taxon>Alphaproteobacteria</taxon>
        <taxon>Rhodobacterales</taxon>
        <taxon>Paracoccaceae</taxon>
        <taxon>Thioclava</taxon>
    </lineage>
</organism>
<protein>
    <submittedName>
        <fullName evidence="2">Uncharacterized protein</fullName>
    </submittedName>
</protein>
<keyword evidence="3" id="KW-1185">Reference proteome</keyword>
<evidence type="ECO:0000313" key="3">
    <source>
        <dbReference type="Proteomes" id="UP001623290"/>
    </source>
</evidence>
<dbReference type="RefSeq" id="WP_330646849.1">
    <property type="nucleotide sequence ID" value="NZ_CP135444.1"/>
</dbReference>
<keyword evidence="1" id="KW-0812">Transmembrane</keyword>
<keyword evidence="1" id="KW-0472">Membrane</keyword>
<dbReference type="Proteomes" id="UP001623290">
    <property type="component" value="Plasmid unnamed1"/>
</dbReference>
<dbReference type="EMBL" id="CP135444">
    <property type="protein sequence ID" value="WRY35106.1"/>
    <property type="molecule type" value="Genomic_DNA"/>
</dbReference>
<gene>
    <name evidence="2" type="ORF">RPE78_14800</name>
</gene>
<feature type="transmembrane region" description="Helical" evidence="1">
    <location>
        <begin position="7"/>
        <end position="27"/>
    </location>
</feature>
<accession>A0ABZ1E205</accession>
<keyword evidence="2" id="KW-0614">Plasmid</keyword>
<evidence type="ECO:0000313" key="2">
    <source>
        <dbReference type="EMBL" id="WRY35106.1"/>
    </source>
</evidence>
<proteinExistence type="predicted"/>
<name>A0ABZ1E205_9RHOB</name>
<keyword evidence="1" id="KW-1133">Transmembrane helix</keyword>